<reference evidence="4 5" key="1">
    <citation type="journal article" date="2016" name="Int. J. Syst. Evol. Microbiol.">
        <title>Descriptions of Anaerotaenia torta gen. nov., sp. nov. and Anaerocolumna cellulosilytica gen. nov., sp. nov. isolated from a methanogenic reactor of cattle waste.</title>
        <authorList>
            <person name="Uek A."/>
            <person name="Ohtaki Y."/>
            <person name="Kaku N."/>
            <person name="Ueki K."/>
        </authorList>
    </citation>
    <scope>NUCLEOTIDE SEQUENCE [LARGE SCALE GENOMIC DNA]</scope>
    <source>
        <strain evidence="4 5">SN021</strain>
    </source>
</reference>
<keyword evidence="1" id="KW-0805">Transcription regulation</keyword>
<dbReference type="PROSITE" id="PS01124">
    <property type="entry name" value="HTH_ARAC_FAMILY_2"/>
    <property type="match status" value="1"/>
</dbReference>
<sequence length="291" mass="34279">MQYLGYNERRLRGTFDFPIEFHHIESQHPQYAMPYHWHVEYEIIRILEGSFVIALDEKEFVAGKGDIVFINSGTLHGGIPTDCIYECVVFDMNMLMKKDNICGIYIKDIMNHTIVIKEYFRQEASLLHQIIWTLFDSLTVKAPGYELMVQGCLYQMLGCIIKRQDYITDSMQTPKNHKRILILKQVLEYIENFYATAITLEELSRAAGMSPKYFCRFFQEMTHKSPFDYLNYYRIERSCYYLLHTEDSITDVALNCGYNDLSYYIKVFKKHKGITPAKYKKTFAPIQDAKV</sequence>
<protein>
    <submittedName>
        <fullName evidence="4">AraC family transcriptional regulator</fullName>
    </submittedName>
</protein>
<dbReference type="KEGG" id="acel:acsn021_29450"/>
<evidence type="ECO:0000313" key="5">
    <source>
        <dbReference type="Proteomes" id="UP000515561"/>
    </source>
</evidence>
<organism evidence="4 5">
    <name type="scientific">Anaerocolumna cellulosilytica</name>
    <dbReference type="NCBI Taxonomy" id="433286"/>
    <lineage>
        <taxon>Bacteria</taxon>
        <taxon>Bacillati</taxon>
        <taxon>Bacillota</taxon>
        <taxon>Clostridia</taxon>
        <taxon>Lachnospirales</taxon>
        <taxon>Lachnospiraceae</taxon>
        <taxon>Anaerocolumna</taxon>
    </lineage>
</organism>
<dbReference type="GO" id="GO:0043565">
    <property type="term" value="F:sequence-specific DNA binding"/>
    <property type="evidence" value="ECO:0007669"/>
    <property type="project" value="InterPro"/>
</dbReference>
<dbReference type="Pfam" id="PF02311">
    <property type="entry name" value="AraC_binding"/>
    <property type="match status" value="1"/>
</dbReference>
<name>A0A6S6R016_9FIRM</name>
<dbReference type="Proteomes" id="UP000515561">
    <property type="component" value="Chromosome"/>
</dbReference>
<keyword evidence="2" id="KW-0238">DNA-binding</keyword>
<dbReference type="InterPro" id="IPR018060">
    <property type="entry name" value="HTH_AraC"/>
</dbReference>
<dbReference type="Gene3D" id="1.10.10.60">
    <property type="entry name" value="Homeodomain-like"/>
    <property type="match status" value="2"/>
</dbReference>
<dbReference type="Gene3D" id="2.60.120.10">
    <property type="entry name" value="Jelly Rolls"/>
    <property type="match status" value="1"/>
</dbReference>
<dbReference type="PANTHER" id="PTHR43280">
    <property type="entry name" value="ARAC-FAMILY TRANSCRIPTIONAL REGULATOR"/>
    <property type="match status" value="1"/>
</dbReference>
<dbReference type="CDD" id="cd02208">
    <property type="entry name" value="cupin_RmlC-like"/>
    <property type="match status" value="1"/>
</dbReference>
<dbReference type="PROSITE" id="PS00041">
    <property type="entry name" value="HTH_ARAC_FAMILY_1"/>
    <property type="match status" value="1"/>
</dbReference>
<dbReference type="PANTHER" id="PTHR43280:SF2">
    <property type="entry name" value="HTH-TYPE TRANSCRIPTIONAL REGULATOR EXSA"/>
    <property type="match status" value="1"/>
</dbReference>
<evidence type="ECO:0000256" key="2">
    <source>
        <dbReference type="ARBA" id="ARBA00023125"/>
    </source>
</evidence>
<evidence type="ECO:0000256" key="3">
    <source>
        <dbReference type="ARBA" id="ARBA00023163"/>
    </source>
</evidence>
<evidence type="ECO:0000256" key="1">
    <source>
        <dbReference type="ARBA" id="ARBA00023015"/>
    </source>
</evidence>
<dbReference type="InterPro" id="IPR009057">
    <property type="entry name" value="Homeodomain-like_sf"/>
</dbReference>
<dbReference type="InterPro" id="IPR020449">
    <property type="entry name" value="Tscrpt_reg_AraC-type_HTH"/>
</dbReference>
<proteinExistence type="predicted"/>
<dbReference type="RefSeq" id="WP_184094219.1">
    <property type="nucleotide sequence ID" value="NZ_AP023367.1"/>
</dbReference>
<dbReference type="PRINTS" id="PR00032">
    <property type="entry name" value="HTHARAC"/>
</dbReference>
<accession>A0A6S6R016</accession>
<evidence type="ECO:0000313" key="4">
    <source>
        <dbReference type="EMBL" id="BCJ95376.1"/>
    </source>
</evidence>
<dbReference type="InterPro" id="IPR018062">
    <property type="entry name" value="HTH_AraC-typ_CS"/>
</dbReference>
<keyword evidence="3" id="KW-0804">Transcription</keyword>
<dbReference type="SMART" id="SM00342">
    <property type="entry name" value="HTH_ARAC"/>
    <property type="match status" value="1"/>
</dbReference>
<gene>
    <name evidence="4" type="ORF">acsn021_29450</name>
</gene>
<dbReference type="SUPFAM" id="SSF46689">
    <property type="entry name" value="Homeodomain-like"/>
    <property type="match status" value="2"/>
</dbReference>
<dbReference type="InterPro" id="IPR014710">
    <property type="entry name" value="RmlC-like_jellyroll"/>
</dbReference>
<dbReference type="EMBL" id="AP023367">
    <property type="protein sequence ID" value="BCJ95376.1"/>
    <property type="molecule type" value="Genomic_DNA"/>
</dbReference>
<dbReference type="SUPFAM" id="SSF51215">
    <property type="entry name" value="Regulatory protein AraC"/>
    <property type="match status" value="1"/>
</dbReference>
<dbReference type="InterPro" id="IPR003313">
    <property type="entry name" value="AraC-bd"/>
</dbReference>
<dbReference type="Pfam" id="PF12833">
    <property type="entry name" value="HTH_18"/>
    <property type="match status" value="1"/>
</dbReference>
<dbReference type="AlphaFoldDB" id="A0A6S6R016"/>
<dbReference type="InterPro" id="IPR037923">
    <property type="entry name" value="HTH-like"/>
</dbReference>
<keyword evidence="5" id="KW-1185">Reference proteome</keyword>
<dbReference type="GO" id="GO:0003700">
    <property type="term" value="F:DNA-binding transcription factor activity"/>
    <property type="evidence" value="ECO:0007669"/>
    <property type="project" value="InterPro"/>
</dbReference>